<dbReference type="EMBL" id="FN655015">
    <property type="protein sequence ID" value="CBY37598.1"/>
    <property type="molecule type" value="Genomic_DNA"/>
</dbReference>
<sequence>MTVNENENSFLQKWLMRICRQRKMEVESCLRFLLVVTTLREDLPTSAKESKTTKRTMTILKAKKKSLSTKLKESSEVNSLPILTEKKQTILMQTKWTASFLEFSKNSQVATKRILVTRMPKTSSTSKVKCKSALRRNRGLAGQNACTR</sequence>
<dbReference type="AlphaFoldDB" id="E4YQ52"/>
<proteinExistence type="predicted"/>
<reference evidence="1" key="1">
    <citation type="journal article" date="2010" name="Science">
        <title>Plasticity of animal genome architecture unmasked by rapid evolution of a pelagic tunicate.</title>
        <authorList>
            <person name="Denoeud F."/>
            <person name="Henriet S."/>
            <person name="Mungpakdee S."/>
            <person name="Aury J.M."/>
            <person name="Da Silva C."/>
            <person name="Brinkmann H."/>
            <person name="Mikhaleva J."/>
            <person name="Olsen L.C."/>
            <person name="Jubin C."/>
            <person name="Canestro C."/>
            <person name="Bouquet J.M."/>
            <person name="Danks G."/>
            <person name="Poulain J."/>
            <person name="Campsteijn C."/>
            <person name="Adamski M."/>
            <person name="Cross I."/>
            <person name="Yadetie F."/>
            <person name="Muffato M."/>
            <person name="Louis A."/>
            <person name="Butcher S."/>
            <person name="Tsagkogeorga G."/>
            <person name="Konrad A."/>
            <person name="Singh S."/>
            <person name="Jensen M.F."/>
            <person name="Cong E.H."/>
            <person name="Eikeseth-Otteraa H."/>
            <person name="Noel B."/>
            <person name="Anthouard V."/>
            <person name="Porcel B.M."/>
            <person name="Kachouri-Lafond R."/>
            <person name="Nishino A."/>
            <person name="Ugolini M."/>
            <person name="Chourrout P."/>
            <person name="Nishida H."/>
            <person name="Aasland R."/>
            <person name="Huzurbazar S."/>
            <person name="Westhof E."/>
            <person name="Delsuc F."/>
            <person name="Lehrach H."/>
            <person name="Reinhardt R."/>
            <person name="Weissenbach J."/>
            <person name="Roy S.W."/>
            <person name="Artiguenave F."/>
            <person name="Postlethwait J.H."/>
            <person name="Manak J.R."/>
            <person name="Thompson E.M."/>
            <person name="Jaillon O."/>
            <person name="Du Pasquier L."/>
            <person name="Boudinot P."/>
            <person name="Liberles D.A."/>
            <person name="Volff J.N."/>
            <person name="Philippe H."/>
            <person name="Lenhard B."/>
            <person name="Roest Crollius H."/>
            <person name="Wincker P."/>
            <person name="Chourrout D."/>
        </authorList>
    </citation>
    <scope>NUCLEOTIDE SEQUENCE [LARGE SCALE GENOMIC DNA]</scope>
</reference>
<gene>
    <name evidence="1" type="ORF">GSOID_T00031069001</name>
</gene>
<evidence type="ECO:0000313" key="1">
    <source>
        <dbReference type="EMBL" id="CBY37598.1"/>
    </source>
</evidence>
<dbReference type="Proteomes" id="UP000011014">
    <property type="component" value="Unassembled WGS sequence"/>
</dbReference>
<accession>E4YQ52</accession>
<name>E4YQ52_OIKDI</name>
<organism evidence="1">
    <name type="scientific">Oikopleura dioica</name>
    <name type="common">Tunicate</name>
    <dbReference type="NCBI Taxonomy" id="34765"/>
    <lineage>
        <taxon>Eukaryota</taxon>
        <taxon>Metazoa</taxon>
        <taxon>Chordata</taxon>
        <taxon>Tunicata</taxon>
        <taxon>Appendicularia</taxon>
        <taxon>Copelata</taxon>
        <taxon>Oikopleuridae</taxon>
        <taxon>Oikopleura</taxon>
    </lineage>
</organism>
<protein>
    <submittedName>
        <fullName evidence="1">Uncharacterized protein</fullName>
    </submittedName>
</protein>